<dbReference type="RefSeq" id="WP_045018279.1">
    <property type="nucleotide sequence ID" value="NZ_JWJH01000004.1"/>
</dbReference>
<gene>
    <name evidence="2" type="ORF">RS75_05800</name>
</gene>
<evidence type="ECO:0000259" key="1">
    <source>
        <dbReference type="Pfam" id="PF01370"/>
    </source>
</evidence>
<dbReference type="Pfam" id="PF01370">
    <property type="entry name" value="Epimerase"/>
    <property type="match status" value="1"/>
</dbReference>
<sequence>MTLANLPPLVTVFGGSGFVGRHVVRMLARRGYRIRVAVRRPDLAGFLQPLGNVGQISFAQANLRYRASVVKAVEGADHVVNCVGILTESGRNTFDAVQEFGAKAIAEAARDVGATLTHISAIGAEANSPTGYGRTKGRAEAAIHSTLPGAVILRPSIIFGPEDDFFNKFAKMARSLPFLPLIGGGKTKFQPVYVEDVAEAVARSVDGKLKPGTIYELGGQDVMTFRDCLEAVLAATYRQRPFVNLPFGVASMIGKIASLVPLITPPLTVDQVTMLKKDNIVSADAEKNGLTLEGIGITPVRVASVLPSYMVQYRQHGQFANAGKAA</sequence>
<evidence type="ECO:0000313" key="2">
    <source>
        <dbReference type="EMBL" id="KJF68958.1"/>
    </source>
</evidence>
<accession>A0ABR5CVV2</accession>
<reference evidence="2 3" key="1">
    <citation type="submission" date="2015-03" db="EMBL/GenBank/DDBJ databases">
        <title>Draft Genome Sequences of Agrobacterium nepotum Strain 39/7T (= CFBP 7436T = LMG 26435T) and Agrobacterium sp. Strain KFB 330 (= CFBP 8308 = LMG 28674).</title>
        <authorList>
            <person name="Kuzmanovic N."/>
            <person name="Pulawska J."/>
            <person name="Obradovic A."/>
        </authorList>
    </citation>
    <scope>NUCLEOTIDE SEQUENCE [LARGE SCALE GENOMIC DNA]</scope>
    <source>
        <strain evidence="2 3">39/7</strain>
    </source>
</reference>
<dbReference type="InterPro" id="IPR036291">
    <property type="entry name" value="NAD(P)-bd_dom_sf"/>
</dbReference>
<feature type="domain" description="NAD-dependent epimerase/dehydratase" evidence="1">
    <location>
        <begin position="10"/>
        <end position="218"/>
    </location>
</feature>
<dbReference type="InterPro" id="IPR001509">
    <property type="entry name" value="Epimerase_deHydtase"/>
</dbReference>
<organism evidence="2 3">
    <name type="scientific">Rhizobium nepotum 39/7</name>
    <dbReference type="NCBI Taxonomy" id="1368418"/>
    <lineage>
        <taxon>Bacteria</taxon>
        <taxon>Pseudomonadati</taxon>
        <taxon>Pseudomonadota</taxon>
        <taxon>Alphaproteobacteria</taxon>
        <taxon>Hyphomicrobiales</taxon>
        <taxon>Rhizobiaceae</taxon>
        <taxon>Rhizobium/Agrobacterium group</taxon>
        <taxon>Rhizobium</taxon>
    </lineage>
</organism>
<protein>
    <submittedName>
        <fullName evidence="2">3-beta hydroxysteroid dehydrogenase</fullName>
    </submittedName>
</protein>
<dbReference type="PANTHER" id="PTHR12126:SF11">
    <property type="entry name" value="NADH DEHYDROGENASE [UBIQUINONE] 1 ALPHA SUBCOMPLEX SUBUNIT 9, MITOCHONDRIAL"/>
    <property type="match status" value="1"/>
</dbReference>
<dbReference type="EMBL" id="JWJH01000004">
    <property type="protein sequence ID" value="KJF68958.1"/>
    <property type="molecule type" value="Genomic_DNA"/>
</dbReference>
<name>A0ABR5CVV2_9HYPH</name>
<evidence type="ECO:0000313" key="3">
    <source>
        <dbReference type="Proteomes" id="UP000052068"/>
    </source>
</evidence>
<comment type="caution">
    <text evidence="2">The sequence shown here is derived from an EMBL/GenBank/DDBJ whole genome shotgun (WGS) entry which is preliminary data.</text>
</comment>
<dbReference type="InterPro" id="IPR051207">
    <property type="entry name" value="ComplexI_NDUFA9_subunit"/>
</dbReference>
<keyword evidence="3" id="KW-1185">Reference proteome</keyword>
<dbReference type="Proteomes" id="UP000052068">
    <property type="component" value="Unassembled WGS sequence"/>
</dbReference>
<proteinExistence type="predicted"/>
<dbReference type="SUPFAM" id="SSF51735">
    <property type="entry name" value="NAD(P)-binding Rossmann-fold domains"/>
    <property type="match status" value="1"/>
</dbReference>
<dbReference type="Gene3D" id="3.40.50.720">
    <property type="entry name" value="NAD(P)-binding Rossmann-like Domain"/>
    <property type="match status" value="1"/>
</dbReference>
<dbReference type="PANTHER" id="PTHR12126">
    <property type="entry name" value="NADH-UBIQUINONE OXIDOREDUCTASE 39 KDA SUBUNIT-RELATED"/>
    <property type="match status" value="1"/>
</dbReference>
<dbReference type="CDD" id="cd05271">
    <property type="entry name" value="NDUFA9_like_SDR_a"/>
    <property type="match status" value="1"/>
</dbReference>